<dbReference type="SMART" id="SM00636">
    <property type="entry name" value="Glyco_18"/>
    <property type="match status" value="1"/>
</dbReference>
<dbReference type="InterPro" id="IPR050314">
    <property type="entry name" value="Glycosyl_Hydrlase_18"/>
</dbReference>
<protein>
    <recommendedName>
        <fullName evidence="7">GH18 domain-containing protein</fullName>
    </recommendedName>
</protein>
<keyword evidence="3 4" id="KW-0326">Glycosidase</keyword>
<dbReference type="SUPFAM" id="SSF54556">
    <property type="entry name" value="Chitinase insertion domain"/>
    <property type="match status" value="1"/>
</dbReference>
<dbReference type="InterPro" id="IPR011583">
    <property type="entry name" value="Chitinase_II/V-like_cat"/>
</dbReference>
<organism evidence="8 9">
    <name type="scientific">Patella caerulea</name>
    <name type="common">Rayed Mediterranean limpet</name>
    <dbReference type="NCBI Taxonomy" id="87958"/>
    <lineage>
        <taxon>Eukaryota</taxon>
        <taxon>Metazoa</taxon>
        <taxon>Spiralia</taxon>
        <taxon>Lophotrochozoa</taxon>
        <taxon>Mollusca</taxon>
        <taxon>Gastropoda</taxon>
        <taxon>Patellogastropoda</taxon>
        <taxon>Patelloidea</taxon>
        <taxon>Patellidae</taxon>
        <taxon>Patella</taxon>
    </lineage>
</organism>
<dbReference type="GO" id="GO:0004568">
    <property type="term" value="F:chitinase activity"/>
    <property type="evidence" value="ECO:0007669"/>
    <property type="project" value="UniProtKB-ARBA"/>
</dbReference>
<dbReference type="GO" id="GO:0005975">
    <property type="term" value="P:carbohydrate metabolic process"/>
    <property type="evidence" value="ECO:0007669"/>
    <property type="project" value="InterPro"/>
</dbReference>
<evidence type="ECO:0000256" key="2">
    <source>
        <dbReference type="ARBA" id="ARBA00023157"/>
    </source>
</evidence>
<sequence>MNFLWGLLPIFVFCQVCSGEYKRVCYVESWARYRPSRVRFTPENIDVRLCTHILFAFATLDDTGVRIKADDDGDDPSMYKRFTDLKKRNPRLKTMLSVGGWSMGSALFHKAVETDSSRSTGAQNIVKFLRSHNFDGIDIDWEFPGDRGSPAGDKHKYTLYLKAIRDAFDKESKSSGRPALLLSAALNPMPSMFDNSYEVPEIARNFDFINLMFYDMHGTWDHVVGHHAPLYPSKNGDTINVDYLVNEWIKKGVQKSKLIIGVPFYGRTFTLADASKSNVGDKITGAGVKGPLTGDAGSLSYQEICLLMKSGVPVRRLVHQRVPYIVDGNRWTGFDDAKSLSEKMGYIKKHGFGGAMVWSIDQDDFNGICGGETYPLLKAMNRALGTGIIG</sequence>
<gene>
    <name evidence="8" type="ORF">SNE40_019754</name>
</gene>
<dbReference type="Gene3D" id="3.20.20.80">
    <property type="entry name" value="Glycosidases"/>
    <property type="match status" value="1"/>
</dbReference>
<dbReference type="PROSITE" id="PS01095">
    <property type="entry name" value="GH18_1"/>
    <property type="match status" value="1"/>
</dbReference>
<name>A0AAN8JB46_PATCE</name>
<evidence type="ECO:0000256" key="6">
    <source>
        <dbReference type="SAM" id="SignalP"/>
    </source>
</evidence>
<keyword evidence="6" id="KW-0732">Signal</keyword>
<dbReference type="SUPFAM" id="SSF51445">
    <property type="entry name" value="(Trans)glycosidases"/>
    <property type="match status" value="1"/>
</dbReference>
<dbReference type="EMBL" id="JAZGQO010000014">
    <property type="protein sequence ID" value="KAK6171603.1"/>
    <property type="molecule type" value="Genomic_DNA"/>
</dbReference>
<dbReference type="AlphaFoldDB" id="A0AAN8JB46"/>
<dbReference type="PROSITE" id="PS51910">
    <property type="entry name" value="GH18_2"/>
    <property type="match status" value="1"/>
</dbReference>
<proteinExistence type="inferred from homology"/>
<feature type="signal peptide" evidence="6">
    <location>
        <begin position="1"/>
        <end position="19"/>
    </location>
</feature>
<evidence type="ECO:0000313" key="8">
    <source>
        <dbReference type="EMBL" id="KAK6171603.1"/>
    </source>
</evidence>
<dbReference type="GO" id="GO:0005576">
    <property type="term" value="C:extracellular region"/>
    <property type="evidence" value="ECO:0007669"/>
    <property type="project" value="TreeGrafter"/>
</dbReference>
<evidence type="ECO:0000313" key="9">
    <source>
        <dbReference type="Proteomes" id="UP001347796"/>
    </source>
</evidence>
<dbReference type="InterPro" id="IPR029070">
    <property type="entry name" value="Chitinase_insertion_sf"/>
</dbReference>
<keyword evidence="1 4" id="KW-0378">Hydrolase</keyword>
<dbReference type="InterPro" id="IPR017853">
    <property type="entry name" value="GH"/>
</dbReference>
<dbReference type="Gene3D" id="3.10.50.10">
    <property type="match status" value="1"/>
</dbReference>
<comment type="similarity">
    <text evidence="5">Belongs to the glycosyl hydrolase 18 family.</text>
</comment>
<dbReference type="InterPro" id="IPR001579">
    <property type="entry name" value="Glyco_hydro_18_chit_AS"/>
</dbReference>
<keyword evidence="2" id="KW-1015">Disulfide bond</keyword>
<evidence type="ECO:0000256" key="4">
    <source>
        <dbReference type="RuleBase" id="RU000489"/>
    </source>
</evidence>
<dbReference type="Pfam" id="PF00704">
    <property type="entry name" value="Glyco_hydro_18"/>
    <property type="match status" value="1"/>
</dbReference>
<feature type="chain" id="PRO_5042967977" description="GH18 domain-containing protein" evidence="6">
    <location>
        <begin position="20"/>
        <end position="390"/>
    </location>
</feature>
<evidence type="ECO:0000256" key="1">
    <source>
        <dbReference type="ARBA" id="ARBA00022801"/>
    </source>
</evidence>
<dbReference type="InterPro" id="IPR001223">
    <property type="entry name" value="Glyco_hydro18_cat"/>
</dbReference>
<dbReference type="Proteomes" id="UP001347796">
    <property type="component" value="Unassembled WGS sequence"/>
</dbReference>
<evidence type="ECO:0000256" key="5">
    <source>
        <dbReference type="RuleBase" id="RU004453"/>
    </source>
</evidence>
<reference evidence="8 9" key="1">
    <citation type="submission" date="2024-01" db="EMBL/GenBank/DDBJ databases">
        <title>The genome of the rayed Mediterranean limpet Patella caerulea (Linnaeus, 1758).</title>
        <authorList>
            <person name="Anh-Thu Weber A."/>
            <person name="Halstead-Nussloch G."/>
        </authorList>
    </citation>
    <scope>NUCLEOTIDE SEQUENCE [LARGE SCALE GENOMIC DNA]</scope>
    <source>
        <strain evidence="8">AATW-2023a</strain>
        <tissue evidence="8">Whole specimen</tissue>
    </source>
</reference>
<evidence type="ECO:0000259" key="7">
    <source>
        <dbReference type="PROSITE" id="PS51910"/>
    </source>
</evidence>
<dbReference type="FunFam" id="3.10.50.10:FF:000001">
    <property type="entry name" value="Chitinase 3-like 1"/>
    <property type="match status" value="1"/>
</dbReference>
<evidence type="ECO:0000256" key="3">
    <source>
        <dbReference type="ARBA" id="ARBA00023295"/>
    </source>
</evidence>
<keyword evidence="9" id="KW-1185">Reference proteome</keyword>
<dbReference type="CDD" id="cd02872">
    <property type="entry name" value="GH18_chitolectin_chitotriosidase"/>
    <property type="match status" value="1"/>
</dbReference>
<feature type="domain" description="GH18" evidence="7">
    <location>
        <begin position="21"/>
        <end position="387"/>
    </location>
</feature>
<comment type="caution">
    <text evidence="8">The sequence shown here is derived from an EMBL/GenBank/DDBJ whole genome shotgun (WGS) entry which is preliminary data.</text>
</comment>
<dbReference type="PANTHER" id="PTHR11177:SF317">
    <property type="entry name" value="CHITINASE 12-RELATED"/>
    <property type="match status" value="1"/>
</dbReference>
<dbReference type="PANTHER" id="PTHR11177">
    <property type="entry name" value="CHITINASE"/>
    <property type="match status" value="1"/>
</dbReference>
<dbReference type="GO" id="GO:0006032">
    <property type="term" value="P:chitin catabolic process"/>
    <property type="evidence" value="ECO:0007669"/>
    <property type="project" value="UniProtKB-ARBA"/>
</dbReference>
<dbReference type="GO" id="GO:0008061">
    <property type="term" value="F:chitin binding"/>
    <property type="evidence" value="ECO:0007669"/>
    <property type="project" value="InterPro"/>
</dbReference>
<accession>A0AAN8JB46</accession>